<evidence type="ECO:0000313" key="6">
    <source>
        <dbReference type="Proteomes" id="UP000477488"/>
    </source>
</evidence>
<dbReference type="NCBIfam" id="TIGR01509">
    <property type="entry name" value="HAD-SF-IA-v3"/>
    <property type="match status" value="1"/>
</dbReference>
<dbReference type="InterPro" id="IPR036412">
    <property type="entry name" value="HAD-like_sf"/>
</dbReference>
<proteinExistence type="inferred from homology"/>
<comment type="similarity">
    <text evidence="3">Belongs to the HAD-like hydrolase superfamily. CbbY/CbbZ/Gph/YieH family.</text>
</comment>
<dbReference type="Gene3D" id="1.10.150.240">
    <property type="entry name" value="Putative phosphatase, domain 2"/>
    <property type="match status" value="1"/>
</dbReference>
<dbReference type="InterPro" id="IPR023198">
    <property type="entry name" value="PGP-like_dom2"/>
</dbReference>
<evidence type="ECO:0000256" key="1">
    <source>
        <dbReference type="ARBA" id="ARBA00000830"/>
    </source>
</evidence>
<dbReference type="InterPro" id="IPR006439">
    <property type="entry name" value="HAD-SF_hydro_IA"/>
</dbReference>
<keyword evidence="6" id="KW-1185">Reference proteome</keyword>
<dbReference type="InterPro" id="IPR023214">
    <property type="entry name" value="HAD_sf"/>
</dbReference>
<dbReference type="Pfam" id="PF13419">
    <property type="entry name" value="HAD_2"/>
    <property type="match status" value="1"/>
</dbReference>
<evidence type="ECO:0000313" key="5">
    <source>
        <dbReference type="EMBL" id="MSS28422.1"/>
    </source>
</evidence>
<dbReference type="SFLD" id="SFLDS00003">
    <property type="entry name" value="Haloacid_Dehalogenase"/>
    <property type="match status" value="1"/>
</dbReference>
<protein>
    <recommendedName>
        <fullName evidence="4">phosphoglycolate phosphatase</fullName>
        <ecNumber evidence="4">3.1.3.18</ecNumber>
    </recommendedName>
</protein>
<dbReference type="Proteomes" id="UP000477488">
    <property type="component" value="Unassembled WGS sequence"/>
</dbReference>
<dbReference type="SFLD" id="SFLDG01129">
    <property type="entry name" value="C1.5:_HAD__Beta-PGM__Phosphata"/>
    <property type="match status" value="1"/>
</dbReference>
<comment type="catalytic activity">
    <reaction evidence="1">
        <text>2-phosphoglycolate + H2O = glycolate + phosphate</text>
        <dbReference type="Rhea" id="RHEA:14369"/>
        <dbReference type="ChEBI" id="CHEBI:15377"/>
        <dbReference type="ChEBI" id="CHEBI:29805"/>
        <dbReference type="ChEBI" id="CHEBI:43474"/>
        <dbReference type="ChEBI" id="CHEBI:58033"/>
        <dbReference type="EC" id="3.1.3.18"/>
    </reaction>
</comment>
<keyword evidence="5" id="KW-0378">Hydrolase</keyword>
<evidence type="ECO:0000256" key="4">
    <source>
        <dbReference type="ARBA" id="ARBA00013078"/>
    </source>
</evidence>
<dbReference type="EMBL" id="VUMH01000010">
    <property type="protein sequence ID" value="MSS28422.1"/>
    <property type="molecule type" value="Genomic_DNA"/>
</dbReference>
<accession>A0A6L5XMM1</accession>
<dbReference type="RefSeq" id="WP_154511804.1">
    <property type="nucleotide sequence ID" value="NZ_DBFWWU010000163.1"/>
</dbReference>
<evidence type="ECO:0000256" key="3">
    <source>
        <dbReference type="ARBA" id="ARBA00006171"/>
    </source>
</evidence>
<dbReference type="GO" id="GO:0008967">
    <property type="term" value="F:phosphoglycolate phosphatase activity"/>
    <property type="evidence" value="ECO:0007669"/>
    <property type="project" value="UniProtKB-EC"/>
</dbReference>
<comment type="pathway">
    <text evidence="2">Organic acid metabolism; glycolate biosynthesis; glycolate from 2-phosphoglycolate: step 1/1.</text>
</comment>
<dbReference type="Gene3D" id="3.40.50.1000">
    <property type="entry name" value="HAD superfamily/HAD-like"/>
    <property type="match status" value="1"/>
</dbReference>
<dbReference type="InterPro" id="IPR050155">
    <property type="entry name" value="HAD-like_hydrolase_sf"/>
</dbReference>
<dbReference type="GO" id="GO:0005829">
    <property type="term" value="C:cytosol"/>
    <property type="evidence" value="ECO:0007669"/>
    <property type="project" value="TreeGrafter"/>
</dbReference>
<dbReference type="PANTHER" id="PTHR43434:SF1">
    <property type="entry name" value="PHOSPHOGLYCOLATE PHOSPHATASE"/>
    <property type="match status" value="1"/>
</dbReference>
<dbReference type="NCBIfam" id="TIGR01549">
    <property type="entry name" value="HAD-SF-IA-v1"/>
    <property type="match status" value="1"/>
</dbReference>
<gene>
    <name evidence="5" type="ORF">FYJ44_10340</name>
</gene>
<dbReference type="AlphaFoldDB" id="A0A6L5XMM1"/>
<evidence type="ECO:0000256" key="2">
    <source>
        <dbReference type="ARBA" id="ARBA00004818"/>
    </source>
</evidence>
<dbReference type="GO" id="GO:0006281">
    <property type="term" value="P:DNA repair"/>
    <property type="evidence" value="ECO:0007669"/>
    <property type="project" value="TreeGrafter"/>
</dbReference>
<name>A0A6L5XMM1_9BACT</name>
<dbReference type="PANTHER" id="PTHR43434">
    <property type="entry name" value="PHOSPHOGLYCOLATE PHOSPHATASE"/>
    <property type="match status" value="1"/>
</dbReference>
<dbReference type="EC" id="3.1.3.18" evidence="4"/>
<dbReference type="SUPFAM" id="SSF56784">
    <property type="entry name" value="HAD-like"/>
    <property type="match status" value="1"/>
</dbReference>
<comment type="caution">
    <text evidence="5">The sequence shown here is derived from an EMBL/GenBank/DDBJ whole genome shotgun (WGS) entry which is preliminary data.</text>
</comment>
<organism evidence="5 6">
    <name type="scientific">Desulfovibrio porci</name>
    <dbReference type="NCBI Taxonomy" id="2605782"/>
    <lineage>
        <taxon>Bacteria</taxon>
        <taxon>Pseudomonadati</taxon>
        <taxon>Thermodesulfobacteriota</taxon>
        <taxon>Desulfovibrionia</taxon>
        <taxon>Desulfovibrionales</taxon>
        <taxon>Desulfovibrionaceae</taxon>
        <taxon>Desulfovibrio</taxon>
    </lineage>
</organism>
<sequence length="219" mass="23947">MSGALFPHGLSGVIFDCDGVMINSRAANDEFYNRVLAYFGLPPMTPEQEAYSFMATAGQALRYILPERLHGEIDRVTRDEINYQRDILPLLRLMPGFREFAEELHAGGVRMAIATNRTEQGIQRVLDFFALPPYFNPVLTASNAAPKPSPEGALRICADWGVRPRDTLFVGDSPHDKEAAEAAGVTFAAFNGGDLQGRIVAPDFAALGRALAPVLTSRH</sequence>
<reference evidence="5 6" key="1">
    <citation type="submission" date="2019-09" db="EMBL/GenBank/DDBJ databases">
        <title>In-depth cultivation of the pig gut microbiome towards novel bacterial diversity and tailored functional studies.</title>
        <authorList>
            <person name="Wylensek D."/>
            <person name="Hitch T.C.A."/>
            <person name="Clavel T."/>
        </authorList>
    </citation>
    <scope>NUCLEOTIDE SEQUENCE [LARGE SCALE GENOMIC DNA]</scope>
    <source>
        <strain evidence="5 6">PG-178-WT-4</strain>
    </source>
</reference>
<dbReference type="InterPro" id="IPR041492">
    <property type="entry name" value="HAD_2"/>
</dbReference>